<proteinExistence type="predicted"/>
<reference evidence="2" key="1">
    <citation type="journal article" date="2020" name="Mol. Plant Microbe">
        <title>Rhizobial microsymbionts of the narrowly endemic Oxytropis species growing in Kamchatka are characterized by significant genetic diversity and possess a set of genes that are associated with T3SS and T6SS secretion systems and can affect the development of symbiosis.</title>
        <authorList>
            <person name="Safronova V."/>
            <person name="Guro P."/>
            <person name="Sazanova A."/>
            <person name="Kuznetsova I."/>
            <person name="Belimov A."/>
            <person name="Yakubov V."/>
            <person name="Chirak E."/>
            <person name="Afonin A."/>
            <person name="Gogolev Y."/>
            <person name="Andronov E."/>
            <person name="Tikhonovich I."/>
        </authorList>
    </citation>
    <scope>NUCLEOTIDE SEQUENCE [LARGE SCALE GENOMIC DNA]</scope>
    <source>
        <strain evidence="2">RCAM0610</strain>
    </source>
</reference>
<organism evidence="1 2">
    <name type="scientific">Rhizobium leguminosarum bv. viciae</name>
    <dbReference type="NCBI Taxonomy" id="387"/>
    <lineage>
        <taxon>Bacteria</taxon>
        <taxon>Pseudomonadati</taxon>
        <taxon>Pseudomonadota</taxon>
        <taxon>Alphaproteobacteria</taxon>
        <taxon>Hyphomicrobiales</taxon>
        <taxon>Rhizobiaceae</taxon>
        <taxon>Rhizobium/Agrobacterium group</taxon>
        <taxon>Rhizobium</taxon>
    </lineage>
</organism>
<protein>
    <submittedName>
        <fullName evidence="1">Uncharacterized protein</fullName>
    </submittedName>
</protein>
<dbReference type="EMBL" id="CP050549">
    <property type="protein sequence ID" value="QND42399.1"/>
    <property type="molecule type" value="Genomic_DNA"/>
</dbReference>
<evidence type="ECO:0000313" key="1">
    <source>
        <dbReference type="EMBL" id="QND42399.1"/>
    </source>
</evidence>
<dbReference type="Proteomes" id="UP000515518">
    <property type="component" value="Chromosome"/>
</dbReference>
<evidence type="ECO:0000313" key="2">
    <source>
        <dbReference type="Proteomes" id="UP000515518"/>
    </source>
</evidence>
<dbReference type="AlphaFoldDB" id="A0A7G6RJG7"/>
<gene>
    <name evidence="1" type="ORF">HB770_11760</name>
</gene>
<name>A0A7G6RJG7_RHILV</name>
<sequence>MNTSSLAGLGAVALLAIGHFAFGYAWQDCWIVGLGLAVIVLASENNDLKHEISFLRDRVESLEDKVGHQWN</sequence>
<accession>A0A7G6RJG7</accession>